<gene>
    <name evidence="3" type="ORF">H257_06570</name>
</gene>
<dbReference type="RefSeq" id="XP_009830143.1">
    <property type="nucleotide sequence ID" value="XM_009831841.1"/>
</dbReference>
<evidence type="ECO:0000313" key="3">
    <source>
        <dbReference type="EMBL" id="ETV80219.1"/>
    </source>
</evidence>
<feature type="transmembrane region" description="Helical" evidence="2">
    <location>
        <begin position="91"/>
        <end position="115"/>
    </location>
</feature>
<feature type="region of interest" description="Disordered" evidence="1">
    <location>
        <begin position="32"/>
        <end position="80"/>
    </location>
</feature>
<sequence length="177" mass="19275">MQSCVNAQGATVAAANFISTQKPGNRALNATVSNSATIDPPLQSTQRPPGSSPPKPNKEDPDGPSNPRNDATEPSKPPGNDYMCGNYRGCYPWAAVYVAVGLFVILLMGMVYVIYKRRSVRRFVSNVHSPPLLEMHNGRAKKHVVEGRAPGVQTLPDVIPPRSPSTVDHTRMLHRQH</sequence>
<organism evidence="3">
    <name type="scientific">Aphanomyces astaci</name>
    <name type="common">Crayfish plague agent</name>
    <dbReference type="NCBI Taxonomy" id="112090"/>
    <lineage>
        <taxon>Eukaryota</taxon>
        <taxon>Sar</taxon>
        <taxon>Stramenopiles</taxon>
        <taxon>Oomycota</taxon>
        <taxon>Saprolegniomycetes</taxon>
        <taxon>Saprolegniales</taxon>
        <taxon>Verrucalvaceae</taxon>
        <taxon>Aphanomyces</taxon>
    </lineage>
</organism>
<dbReference type="VEuPathDB" id="FungiDB:H257_06570"/>
<dbReference type="AlphaFoldDB" id="W4GMG5"/>
<dbReference type="EMBL" id="KI913126">
    <property type="protein sequence ID" value="ETV80219.1"/>
    <property type="molecule type" value="Genomic_DNA"/>
</dbReference>
<dbReference type="GeneID" id="20808566"/>
<keyword evidence="2" id="KW-0812">Transmembrane</keyword>
<reference evidence="3" key="1">
    <citation type="submission" date="2013-12" db="EMBL/GenBank/DDBJ databases">
        <title>The Genome Sequence of Aphanomyces astaci APO3.</title>
        <authorList>
            <consortium name="The Broad Institute Genomics Platform"/>
            <person name="Russ C."/>
            <person name="Tyler B."/>
            <person name="van West P."/>
            <person name="Dieguez-Uribeondo J."/>
            <person name="Young S.K."/>
            <person name="Zeng Q."/>
            <person name="Gargeya S."/>
            <person name="Fitzgerald M."/>
            <person name="Abouelleil A."/>
            <person name="Alvarado L."/>
            <person name="Chapman S.B."/>
            <person name="Gainer-Dewar J."/>
            <person name="Goldberg J."/>
            <person name="Griggs A."/>
            <person name="Gujja S."/>
            <person name="Hansen M."/>
            <person name="Howarth C."/>
            <person name="Imamovic A."/>
            <person name="Ireland A."/>
            <person name="Larimer J."/>
            <person name="McCowan C."/>
            <person name="Murphy C."/>
            <person name="Pearson M."/>
            <person name="Poon T.W."/>
            <person name="Priest M."/>
            <person name="Roberts A."/>
            <person name="Saif S."/>
            <person name="Shea T."/>
            <person name="Sykes S."/>
            <person name="Wortman J."/>
            <person name="Nusbaum C."/>
            <person name="Birren B."/>
        </authorList>
    </citation>
    <scope>NUCLEOTIDE SEQUENCE [LARGE SCALE GENOMIC DNA]</scope>
    <source>
        <strain evidence="3">APO3</strain>
    </source>
</reference>
<keyword evidence="2" id="KW-0472">Membrane</keyword>
<proteinExistence type="predicted"/>
<feature type="region of interest" description="Disordered" evidence="1">
    <location>
        <begin position="152"/>
        <end position="177"/>
    </location>
</feature>
<evidence type="ECO:0000256" key="2">
    <source>
        <dbReference type="SAM" id="Phobius"/>
    </source>
</evidence>
<protein>
    <submittedName>
        <fullName evidence="3">Uncharacterized protein</fullName>
    </submittedName>
</protein>
<dbReference type="OrthoDB" id="79682at2759"/>
<feature type="compositionally biased region" description="Polar residues" evidence="1">
    <location>
        <begin position="32"/>
        <end position="49"/>
    </location>
</feature>
<evidence type="ECO:0000256" key="1">
    <source>
        <dbReference type="SAM" id="MobiDB-lite"/>
    </source>
</evidence>
<keyword evidence="2" id="KW-1133">Transmembrane helix</keyword>
<name>W4GMG5_APHAT</name>
<accession>W4GMG5</accession>